<dbReference type="PANTHER" id="PTHR45830">
    <property type="entry name" value="SERPENTINE RECEPTOR, CLASS I"/>
    <property type="match status" value="1"/>
</dbReference>
<reference evidence="2" key="1">
    <citation type="submission" date="2023-10" db="EMBL/GenBank/DDBJ databases">
        <title>Genome assembly of Pristionchus species.</title>
        <authorList>
            <person name="Yoshida K."/>
            <person name="Sommer R.J."/>
        </authorList>
    </citation>
    <scope>NUCLEOTIDE SEQUENCE</scope>
    <source>
        <strain evidence="2">RS5133</strain>
    </source>
</reference>
<evidence type="ECO:0000256" key="1">
    <source>
        <dbReference type="SAM" id="Phobius"/>
    </source>
</evidence>
<keyword evidence="1" id="KW-0472">Membrane</keyword>
<evidence type="ECO:0008006" key="4">
    <source>
        <dbReference type="Google" id="ProtNLM"/>
    </source>
</evidence>
<accession>A0AAV5VV42</accession>
<comment type="caution">
    <text evidence="2">The sequence shown here is derived from an EMBL/GenBank/DDBJ whole genome shotgun (WGS) entry which is preliminary data.</text>
</comment>
<feature type="non-terminal residue" evidence="2">
    <location>
        <position position="1"/>
    </location>
</feature>
<evidence type="ECO:0000313" key="2">
    <source>
        <dbReference type="EMBL" id="GMT22592.1"/>
    </source>
</evidence>
<keyword evidence="3" id="KW-1185">Reference proteome</keyword>
<organism evidence="2 3">
    <name type="scientific">Pristionchus fissidentatus</name>
    <dbReference type="NCBI Taxonomy" id="1538716"/>
    <lineage>
        <taxon>Eukaryota</taxon>
        <taxon>Metazoa</taxon>
        <taxon>Ecdysozoa</taxon>
        <taxon>Nematoda</taxon>
        <taxon>Chromadorea</taxon>
        <taxon>Rhabditida</taxon>
        <taxon>Rhabditina</taxon>
        <taxon>Diplogasteromorpha</taxon>
        <taxon>Diplogasteroidea</taxon>
        <taxon>Neodiplogasteridae</taxon>
        <taxon>Pristionchus</taxon>
    </lineage>
</organism>
<protein>
    <recommendedName>
        <fullName evidence="4">G protein-coupled receptor</fullName>
    </recommendedName>
</protein>
<dbReference type="PANTHER" id="PTHR45830:SF15">
    <property type="entry name" value="SERPENTINE RECEPTOR, CLASS I"/>
    <property type="match status" value="1"/>
</dbReference>
<name>A0AAV5VV42_9BILA</name>
<dbReference type="EMBL" id="BTSY01000004">
    <property type="protein sequence ID" value="GMT22592.1"/>
    <property type="molecule type" value="Genomic_DNA"/>
</dbReference>
<evidence type="ECO:0000313" key="3">
    <source>
        <dbReference type="Proteomes" id="UP001432322"/>
    </source>
</evidence>
<dbReference type="Proteomes" id="UP001432322">
    <property type="component" value="Unassembled WGS sequence"/>
</dbReference>
<keyword evidence="1" id="KW-0812">Transmembrane</keyword>
<gene>
    <name evidence="2" type="ORF">PFISCL1PPCAC_13889</name>
</gene>
<proteinExistence type="predicted"/>
<feature type="transmembrane region" description="Helical" evidence="1">
    <location>
        <begin position="33"/>
        <end position="53"/>
    </location>
</feature>
<dbReference type="AlphaFoldDB" id="A0AAV5VV42"/>
<keyword evidence="1" id="KW-1133">Transmembrane helix</keyword>
<sequence length="123" mass="14238">LLQEPELAFLDRRGRILLMGTPGDPQQFRYELFYFYFSISVNFPVLCFCIVHVMHRLKVNSQMAKSQQTQILTKKMFEVFFLQLNGSPVNHLIPLSSLMASMLIDMRSWTDGVIAVLKLILLV</sequence>
<feature type="non-terminal residue" evidence="2">
    <location>
        <position position="123"/>
    </location>
</feature>